<dbReference type="InterPro" id="IPR051398">
    <property type="entry name" value="Polysacch_Deacetylase"/>
</dbReference>
<accession>A0ABX1N2U7</accession>
<feature type="domain" description="NodB homology" evidence="2">
    <location>
        <begin position="103"/>
        <end position="372"/>
    </location>
</feature>
<keyword evidence="1" id="KW-0732">Signal</keyword>
<dbReference type="Proteomes" id="UP000601990">
    <property type="component" value="Unassembled WGS sequence"/>
</dbReference>
<dbReference type="Pfam" id="PF01522">
    <property type="entry name" value="Polysacc_deac_1"/>
    <property type="match status" value="2"/>
</dbReference>
<evidence type="ECO:0000256" key="1">
    <source>
        <dbReference type="ARBA" id="ARBA00022729"/>
    </source>
</evidence>
<dbReference type="Gene3D" id="3.20.20.370">
    <property type="entry name" value="Glycoside hydrolase/deacetylase"/>
    <property type="match status" value="1"/>
</dbReference>
<dbReference type="CDD" id="cd10918">
    <property type="entry name" value="CE4_NodB_like_5s_6s"/>
    <property type="match status" value="1"/>
</dbReference>
<dbReference type="InterPro" id="IPR002509">
    <property type="entry name" value="NODB_dom"/>
</dbReference>
<proteinExistence type="predicted"/>
<sequence>MNGGTATGFAPGTAEPVSPRASVLQVAKAAGLFGVARRLTRKQLRILCYHGVWLGGPPHYGDCLFMSIERFVSRIELLQRLGYPVLPLDEAVSRLADGTLPDCAVAITIDDGWYSTAAAMLPVLKRYRMPATVYVTTYYALARRPVLNVLLGFMLARCEQLPPPEALPEAARALMPENRFPGEEDRQRIAAALSDHLDRLPALDARWGALERLAQAFRFDLGAVLADRRFDLMTEDEIRAMRHDGFDVQLHTHSHRMHDFVPARLREEIVRNRKVLAVTLGENPETFTHFCYPSGVYHEKVFGVLREQGIRSATTTEFGLNPRGSEPLALRRILDCESHSDLELEARLCGFWSLLSRAKHMLTALGSPRRRP</sequence>
<dbReference type="PANTHER" id="PTHR34216">
    <property type="match status" value="1"/>
</dbReference>
<dbReference type="RefSeq" id="WP_169198838.1">
    <property type="nucleotide sequence ID" value="NZ_WTVH02000009.1"/>
</dbReference>
<evidence type="ECO:0000259" key="2">
    <source>
        <dbReference type="PROSITE" id="PS51677"/>
    </source>
</evidence>
<comment type="caution">
    <text evidence="3">The sequence shown here is derived from an EMBL/GenBank/DDBJ whole genome shotgun (WGS) entry which is preliminary data.</text>
</comment>
<keyword evidence="4" id="KW-1185">Reference proteome</keyword>
<dbReference type="SUPFAM" id="SSF88713">
    <property type="entry name" value="Glycoside hydrolase/deacetylase"/>
    <property type="match status" value="1"/>
</dbReference>
<reference evidence="3" key="1">
    <citation type="submission" date="2019-12" db="EMBL/GenBank/DDBJ databases">
        <title>Comparative genomics gives insights into the taxonomy of the Azoarcus-Aromatoleum group and reveals separate origins of nif in the plant-associated Azoarcus and non-plant-associated Aromatoleum sub-groups.</title>
        <authorList>
            <person name="Lafos M."/>
            <person name="Maluk M."/>
            <person name="Batista M."/>
            <person name="Junghare M."/>
            <person name="Carmona M."/>
            <person name="Faoro H."/>
            <person name="Cruz L.M."/>
            <person name="Battistoni F."/>
            <person name="De Souza E."/>
            <person name="Pedrosa F."/>
            <person name="Chen W.-M."/>
            <person name="Poole P.S."/>
            <person name="Dixon R.A."/>
            <person name="James E.K."/>
        </authorList>
    </citation>
    <scope>NUCLEOTIDE SEQUENCE</scope>
    <source>
        <strain evidence="3">U120</strain>
    </source>
</reference>
<dbReference type="PROSITE" id="PS51677">
    <property type="entry name" value="NODB"/>
    <property type="match status" value="1"/>
</dbReference>
<evidence type="ECO:0000313" key="3">
    <source>
        <dbReference type="EMBL" id="NMF93574.1"/>
    </source>
</evidence>
<evidence type="ECO:0000313" key="4">
    <source>
        <dbReference type="Proteomes" id="UP000601990"/>
    </source>
</evidence>
<dbReference type="PANTHER" id="PTHR34216:SF7">
    <property type="entry name" value="POLY-BETA-1,6-N-ACETYL-D-GLUCOSAMINE N-DEACETYLASE"/>
    <property type="match status" value="1"/>
</dbReference>
<name>A0ABX1N2U7_9RHOO</name>
<dbReference type="EMBL" id="WTVH01000015">
    <property type="protein sequence ID" value="NMF93574.1"/>
    <property type="molecule type" value="Genomic_DNA"/>
</dbReference>
<organism evidence="3 4">
    <name type="scientific">Aromatoleum buckelii</name>
    <dbReference type="NCBI Taxonomy" id="200254"/>
    <lineage>
        <taxon>Bacteria</taxon>
        <taxon>Pseudomonadati</taxon>
        <taxon>Pseudomonadota</taxon>
        <taxon>Betaproteobacteria</taxon>
        <taxon>Rhodocyclales</taxon>
        <taxon>Rhodocyclaceae</taxon>
        <taxon>Aromatoleum</taxon>
    </lineage>
</organism>
<dbReference type="InterPro" id="IPR011330">
    <property type="entry name" value="Glyco_hydro/deAcase_b/a-brl"/>
</dbReference>
<protein>
    <submittedName>
        <fullName evidence="3">Polysaccharide deacetylase family protein</fullName>
    </submittedName>
</protein>
<gene>
    <name evidence="3" type="ORF">GO608_09570</name>
</gene>